<keyword evidence="1 4" id="KW-0349">Heme</keyword>
<dbReference type="EMBL" id="QKZV01000001">
    <property type="protein sequence ID" value="PZX65975.1"/>
    <property type="molecule type" value="Genomic_DNA"/>
</dbReference>
<dbReference type="Pfam" id="PF13442">
    <property type="entry name" value="Cytochrome_CBB3"/>
    <property type="match status" value="1"/>
</dbReference>
<accession>A0A2W7SSF0</accession>
<dbReference type="SUPFAM" id="SSF46626">
    <property type="entry name" value="Cytochrome c"/>
    <property type="match status" value="2"/>
</dbReference>
<organism evidence="7 8">
    <name type="scientific">Hydrotalea sandarakina</name>
    <dbReference type="NCBI Taxonomy" id="1004304"/>
    <lineage>
        <taxon>Bacteria</taxon>
        <taxon>Pseudomonadati</taxon>
        <taxon>Bacteroidota</taxon>
        <taxon>Chitinophagia</taxon>
        <taxon>Chitinophagales</taxon>
        <taxon>Chitinophagaceae</taxon>
        <taxon>Hydrotalea</taxon>
    </lineage>
</organism>
<keyword evidence="5" id="KW-0472">Membrane</keyword>
<reference evidence="7 8" key="1">
    <citation type="submission" date="2018-06" db="EMBL/GenBank/DDBJ databases">
        <title>Genomic Encyclopedia of Archaeal and Bacterial Type Strains, Phase II (KMG-II): from individual species to whole genera.</title>
        <authorList>
            <person name="Goeker M."/>
        </authorList>
    </citation>
    <scope>NUCLEOTIDE SEQUENCE [LARGE SCALE GENOMIC DNA]</scope>
    <source>
        <strain evidence="7 8">DSM 23241</strain>
    </source>
</reference>
<evidence type="ECO:0000256" key="4">
    <source>
        <dbReference type="PROSITE-ProRule" id="PRU00433"/>
    </source>
</evidence>
<feature type="domain" description="Cytochrome c" evidence="6">
    <location>
        <begin position="65"/>
        <end position="211"/>
    </location>
</feature>
<dbReference type="InterPro" id="IPR036909">
    <property type="entry name" value="Cyt_c-like_dom_sf"/>
</dbReference>
<name>A0A2W7SSF0_9BACT</name>
<evidence type="ECO:0000256" key="2">
    <source>
        <dbReference type="ARBA" id="ARBA00022723"/>
    </source>
</evidence>
<dbReference type="GO" id="GO:0009055">
    <property type="term" value="F:electron transfer activity"/>
    <property type="evidence" value="ECO:0007669"/>
    <property type="project" value="InterPro"/>
</dbReference>
<dbReference type="GO" id="GO:0046872">
    <property type="term" value="F:metal ion binding"/>
    <property type="evidence" value="ECO:0007669"/>
    <property type="project" value="UniProtKB-KW"/>
</dbReference>
<feature type="transmembrane region" description="Helical" evidence="5">
    <location>
        <begin position="27"/>
        <end position="48"/>
    </location>
</feature>
<dbReference type="PANTHER" id="PTHR35008">
    <property type="entry name" value="BLL4482 PROTEIN-RELATED"/>
    <property type="match status" value="1"/>
</dbReference>
<dbReference type="AlphaFoldDB" id="A0A2W7SSF0"/>
<evidence type="ECO:0000313" key="8">
    <source>
        <dbReference type="Proteomes" id="UP000249720"/>
    </source>
</evidence>
<proteinExistence type="predicted"/>
<comment type="caution">
    <text evidence="7">The sequence shown here is derived from an EMBL/GenBank/DDBJ whole genome shotgun (WGS) entry which is preliminary data.</text>
</comment>
<keyword evidence="8" id="KW-1185">Reference proteome</keyword>
<evidence type="ECO:0000256" key="1">
    <source>
        <dbReference type="ARBA" id="ARBA00022617"/>
    </source>
</evidence>
<dbReference type="InterPro" id="IPR051459">
    <property type="entry name" value="Cytochrome_c-type_DH"/>
</dbReference>
<dbReference type="InterPro" id="IPR009056">
    <property type="entry name" value="Cyt_c-like_dom"/>
</dbReference>
<evidence type="ECO:0000313" key="7">
    <source>
        <dbReference type="EMBL" id="PZX65975.1"/>
    </source>
</evidence>
<protein>
    <submittedName>
        <fullName evidence="7">Cytochrome c oxidase cbb3-type subunit 2</fullName>
    </submittedName>
</protein>
<evidence type="ECO:0000256" key="5">
    <source>
        <dbReference type="SAM" id="Phobius"/>
    </source>
</evidence>
<dbReference type="Proteomes" id="UP000249720">
    <property type="component" value="Unassembled WGS sequence"/>
</dbReference>
<evidence type="ECO:0000256" key="3">
    <source>
        <dbReference type="ARBA" id="ARBA00023004"/>
    </source>
</evidence>
<gene>
    <name evidence="7" type="ORF">LX80_00471</name>
</gene>
<dbReference type="PANTHER" id="PTHR35008:SF8">
    <property type="entry name" value="ALCOHOL DEHYDROGENASE CYTOCHROME C SUBUNIT"/>
    <property type="match status" value="1"/>
</dbReference>
<keyword evidence="2 4" id="KW-0479">Metal-binding</keyword>
<dbReference type="Gene3D" id="1.10.760.10">
    <property type="entry name" value="Cytochrome c-like domain"/>
    <property type="match status" value="2"/>
</dbReference>
<dbReference type="Pfam" id="PF02433">
    <property type="entry name" value="FixO"/>
    <property type="match status" value="1"/>
</dbReference>
<sequence>MPIPLKQTLLFNYSFFYMELFDNHKKLFSTAALFFIVLTILVAIIPAWRNQYNNAPLPNSVPLSADAAKGKEVFISNGCVACHTQQVRNISMDKVWGERPSIAADYADIHRQSIWVNTATLMGTERTGPDLTNIGLRQPSKDWNLVHLYNPRIVVKESIMPSYSFLFEVKENPDKNDVVINVPEAYLYGKKGKVVAKPEALQLVAYLASLKQTKLPDGSPTPDFLYKQQSLAANNNSQNVSGNTLNGEALYVANCQSCHQANGEGLPGAFPPLKGSKVVLDDNAALMVNIIMNGYTGREKEGFGPMPPVGTNNNLSAEEIAAIMNHEKTSWGNNAKQVSVDEVKKLMDLAKKVASNQ</sequence>
<keyword evidence="3 4" id="KW-0408">Iron</keyword>
<feature type="domain" description="Cytochrome c" evidence="6">
    <location>
        <begin position="242"/>
        <end position="331"/>
    </location>
</feature>
<dbReference type="InterPro" id="IPR003468">
    <property type="entry name" value="Cyt_c_oxidase_monohaem-su/FixO"/>
</dbReference>
<keyword evidence="5" id="KW-1133">Transmembrane helix</keyword>
<dbReference type="PROSITE" id="PS51007">
    <property type="entry name" value="CYTC"/>
    <property type="match status" value="2"/>
</dbReference>
<evidence type="ECO:0000259" key="6">
    <source>
        <dbReference type="PROSITE" id="PS51007"/>
    </source>
</evidence>
<dbReference type="GO" id="GO:0020037">
    <property type="term" value="F:heme binding"/>
    <property type="evidence" value="ECO:0007669"/>
    <property type="project" value="InterPro"/>
</dbReference>
<keyword evidence="5" id="KW-0812">Transmembrane</keyword>